<evidence type="ECO:0000256" key="1">
    <source>
        <dbReference type="ARBA" id="ARBA00006547"/>
    </source>
</evidence>
<evidence type="ECO:0000313" key="4">
    <source>
        <dbReference type="Proteomes" id="UP001501095"/>
    </source>
</evidence>
<gene>
    <name evidence="3" type="ORF">GCM10010423_15580</name>
</gene>
<comment type="similarity">
    <text evidence="1 2">Belongs to the arylamine N-acetyltransferase family.</text>
</comment>
<dbReference type="EMBL" id="BAAATM010000003">
    <property type="protein sequence ID" value="GAA2523351.1"/>
    <property type="molecule type" value="Genomic_DNA"/>
</dbReference>
<evidence type="ECO:0000256" key="2">
    <source>
        <dbReference type="RuleBase" id="RU003452"/>
    </source>
</evidence>
<dbReference type="InterPro" id="IPR038765">
    <property type="entry name" value="Papain-like_cys_pep_sf"/>
</dbReference>
<dbReference type="InterPro" id="IPR001447">
    <property type="entry name" value="Arylamine_N-AcTrfase"/>
</dbReference>
<name>A0ABP6ATZ9_9ACTN</name>
<dbReference type="Proteomes" id="UP001501095">
    <property type="component" value="Unassembled WGS sequence"/>
</dbReference>
<keyword evidence="4" id="KW-1185">Reference proteome</keyword>
<organism evidence="3 4">
    <name type="scientific">Streptomyces levis</name>
    <dbReference type="NCBI Taxonomy" id="285566"/>
    <lineage>
        <taxon>Bacteria</taxon>
        <taxon>Bacillati</taxon>
        <taxon>Actinomycetota</taxon>
        <taxon>Actinomycetes</taxon>
        <taxon>Kitasatosporales</taxon>
        <taxon>Streptomycetaceae</taxon>
        <taxon>Streptomyces</taxon>
    </lineage>
</organism>
<dbReference type="SUPFAM" id="SSF54001">
    <property type="entry name" value="Cysteine proteinases"/>
    <property type="match status" value="1"/>
</dbReference>
<dbReference type="PANTHER" id="PTHR11786:SF0">
    <property type="entry name" value="ARYLAMINE N-ACETYLTRANSFERASE 4-RELATED"/>
    <property type="match status" value="1"/>
</dbReference>
<dbReference type="Gene3D" id="3.30.2140.10">
    <property type="entry name" value="Arylamine N-acetyltransferase"/>
    <property type="match status" value="1"/>
</dbReference>
<dbReference type="PANTHER" id="PTHR11786">
    <property type="entry name" value="N-HYDROXYARYLAMINE O-ACETYLTRANSFERASE"/>
    <property type="match status" value="1"/>
</dbReference>
<dbReference type="RefSeq" id="WP_344535349.1">
    <property type="nucleotide sequence ID" value="NZ_BAAATM010000003.1"/>
</dbReference>
<dbReference type="Gene3D" id="2.40.128.150">
    <property type="entry name" value="Cysteine proteinases"/>
    <property type="match status" value="1"/>
</dbReference>
<protein>
    <submittedName>
        <fullName evidence="3">Arylamine N-acetyltransferase</fullName>
    </submittedName>
</protein>
<dbReference type="PRINTS" id="PR01543">
    <property type="entry name" value="ANATRNSFRASE"/>
</dbReference>
<reference evidence="4" key="1">
    <citation type="journal article" date="2019" name="Int. J. Syst. Evol. Microbiol.">
        <title>The Global Catalogue of Microorganisms (GCM) 10K type strain sequencing project: providing services to taxonomists for standard genome sequencing and annotation.</title>
        <authorList>
            <consortium name="The Broad Institute Genomics Platform"/>
            <consortium name="The Broad Institute Genome Sequencing Center for Infectious Disease"/>
            <person name="Wu L."/>
            <person name="Ma J."/>
        </authorList>
    </citation>
    <scope>NUCLEOTIDE SEQUENCE [LARGE SCALE GENOMIC DNA]</scope>
    <source>
        <strain evidence="4">JCM 6924</strain>
    </source>
</reference>
<proteinExistence type="inferred from homology"/>
<evidence type="ECO:0000313" key="3">
    <source>
        <dbReference type="EMBL" id="GAA2523351.1"/>
    </source>
</evidence>
<accession>A0ABP6ATZ9</accession>
<dbReference type="Pfam" id="PF00797">
    <property type="entry name" value="Acetyltransf_2"/>
    <property type="match status" value="1"/>
</dbReference>
<sequence length="300" mass="34168">MDTSLMDTTLMDTTLIEPSGLPLVVDDSPEWGSARLDLDAYLARVGYRGPREASLPALRALHRAHRDSVCFENVDIALGRTVSIDIDAVQRKIVRAGRGGYCYETNLLFAAALDRFGFPVTRLLVRIREGSSKRRFRSHTALLVRADDTVWLADPGYGYAALIEPLALHPGAESIVAGWSWRLTTEDGHWILQYRRPEGWFDIYAFRTEPQYAVDFEAAHFVSSTRPGSPFVGQLVVQRADDEERYRLKNNEFITEYRNGEQRRRVLRPREAVDTVRTTFGLPLTAEEERLLHDFLAARR</sequence>
<comment type="caution">
    <text evidence="3">The sequence shown here is derived from an EMBL/GenBank/DDBJ whole genome shotgun (WGS) entry which is preliminary data.</text>
</comment>